<keyword evidence="1" id="KW-0472">Membrane</keyword>
<feature type="transmembrane region" description="Helical" evidence="1">
    <location>
        <begin position="35"/>
        <end position="53"/>
    </location>
</feature>
<dbReference type="EMBL" id="JAKQYM010000008">
    <property type="protein sequence ID" value="MCI2229718.1"/>
    <property type="molecule type" value="Genomic_DNA"/>
</dbReference>
<dbReference type="RefSeq" id="WP_242178843.1">
    <property type="nucleotide sequence ID" value="NZ_JAKQYM010000008.1"/>
</dbReference>
<feature type="transmembrane region" description="Helical" evidence="1">
    <location>
        <begin position="74"/>
        <end position="97"/>
    </location>
</feature>
<proteinExistence type="predicted"/>
<evidence type="ECO:0000256" key="1">
    <source>
        <dbReference type="SAM" id="Phobius"/>
    </source>
</evidence>
<protein>
    <submittedName>
        <fullName evidence="2">DUF6498-containing protein</fullName>
    </submittedName>
</protein>
<feature type="transmembrane region" description="Helical" evidence="1">
    <location>
        <begin position="187"/>
        <end position="205"/>
    </location>
</feature>
<name>A0A9X1VQ15_9FLAO</name>
<evidence type="ECO:0000313" key="2">
    <source>
        <dbReference type="EMBL" id="MCI2229718.1"/>
    </source>
</evidence>
<reference evidence="2" key="1">
    <citation type="submission" date="2022-02" db="EMBL/GenBank/DDBJ databases">
        <title>Polaribacter sp. MSW13, isolated from seawater.</title>
        <authorList>
            <person name="Kristyanto S."/>
            <person name="Jung J."/>
            <person name="Jeon C.O."/>
        </authorList>
    </citation>
    <scope>NUCLEOTIDE SEQUENCE</scope>
    <source>
        <strain evidence="2">MSW13</strain>
    </source>
</reference>
<comment type="caution">
    <text evidence="2">The sequence shown here is derived from an EMBL/GenBank/DDBJ whole genome shotgun (WGS) entry which is preliminary data.</text>
</comment>
<keyword evidence="3" id="KW-1185">Reference proteome</keyword>
<feature type="transmembrane region" description="Helical" evidence="1">
    <location>
        <begin position="12"/>
        <end position="29"/>
    </location>
</feature>
<accession>A0A9X1VQ15</accession>
<dbReference type="AlphaFoldDB" id="A0A9X1VQ15"/>
<feature type="transmembrane region" description="Helical" evidence="1">
    <location>
        <begin position="162"/>
        <end position="181"/>
    </location>
</feature>
<evidence type="ECO:0000313" key="3">
    <source>
        <dbReference type="Proteomes" id="UP001139369"/>
    </source>
</evidence>
<dbReference type="Proteomes" id="UP001139369">
    <property type="component" value="Unassembled WGS sequence"/>
</dbReference>
<dbReference type="Pfam" id="PF20108">
    <property type="entry name" value="DUF6498"/>
    <property type="match status" value="1"/>
</dbReference>
<sequence length="241" mass="28033">MLKDILYPTKQNAFIWLSSIYLLFLLYIGKASTMSILFVYFLETLIIGVFNALKMLWCIRYSKSKGKKSESYGLILFFLFHYGFFVAIQSIFGFALFGMEANEIIKEPFHIIDNYIAILNLEDVRYALPAIIFMHLGKFISDYLKNEKYKTFTAQEIMFKPYVRIFIQQFVVILSFFFIVFGEAGAGIIAAILLIFFRLLIDLVLESIKQDSKILDKVSEKLANEKASKEEIKKQLIIFTE</sequence>
<keyword evidence="1" id="KW-0812">Transmembrane</keyword>
<organism evidence="2 3">
    <name type="scientific">Polaribacter marinus</name>
    <dbReference type="NCBI Taxonomy" id="2916838"/>
    <lineage>
        <taxon>Bacteria</taxon>
        <taxon>Pseudomonadati</taxon>
        <taxon>Bacteroidota</taxon>
        <taxon>Flavobacteriia</taxon>
        <taxon>Flavobacteriales</taxon>
        <taxon>Flavobacteriaceae</taxon>
    </lineage>
</organism>
<feature type="transmembrane region" description="Helical" evidence="1">
    <location>
        <begin position="124"/>
        <end position="141"/>
    </location>
</feature>
<dbReference type="InterPro" id="IPR045466">
    <property type="entry name" value="DUF6498"/>
</dbReference>
<gene>
    <name evidence="2" type="ORF">MC378_11120</name>
</gene>
<keyword evidence="1" id="KW-1133">Transmembrane helix</keyword>